<evidence type="ECO:0000313" key="1">
    <source>
        <dbReference type="EMBL" id="CAL0313788.1"/>
    </source>
</evidence>
<sequence>MLLVSQVTSALSLSGLAGSWALAALLLMTVPASLILTLEVVPYLGVLYVEGVPSWSVPGLLVGEARVLGACGMGEARMLGACGMGEARVLGACGMGEARVLGVVRFGPSVRDN</sequence>
<dbReference type="EMBL" id="CAXHTB010000010">
    <property type="protein sequence ID" value="CAL0313788.1"/>
    <property type="molecule type" value="Genomic_DNA"/>
</dbReference>
<reference evidence="1 2" key="1">
    <citation type="submission" date="2024-03" db="EMBL/GenBank/DDBJ databases">
        <authorList>
            <person name="Martinez-Hernandez J."/>
        </authorList>
    </citation>
    <scope>NUCLEOTIDE SEQUENCE [LARGE SCALE GENOMIC DNA]</scope>
</reference>
<name>A0AAV1WWW4_LUPLU</name>
<gene>
    <name evidence="1" type="ORF">LLUT_LOCUS14848</name>
</gene>
<dbReference type="AlphaFoldDB" id="A0AAV1WWW4"/>
<accession>A0AAV1WWW4</accession>
<proteinExistence type="predicted"/>
<evidence type="ECO:0000313" key="2">
    <source>
        <dbReference type="Proteomes" id="UP001497480"/>
    </source>
</evidence>
<evidence type="ECO:0008006" key="3">
    <source>
        <dbReference type="Google" id="ProtNLM"/>
    </source>
</evidence>
<protein>
    <recommendedName>
        <fullName evidence="3">Secreted protein</fullName>
    </recommendedName>
</protein>
<dbReference type="Proteomes" id="UP001497480">
    <property type="component" value="Unassembled WGS sequence"/>
</dbReference>
<comment type="caution">
    <text evidence="1">The sequence shown here is derived from an EMBL/GenBank/DDBJ whole genome shotgun (WGS) entry which is preliminary data.</text>
</comment>
<organism evidence="1 2">
    <name type="scientific">Lupinus luteus</name>
    <name type="common">European yellow lupine</name>
    <dbReference type="NCBI Taxonomy" id="3873"/>
    <lineage>
        <taxon>Eukaryota</taxon>
        <taxon>Viridiplantae</taxon>
        <taxon>Streptophyta</taxon>
        <taxon>Embryophyta</taxon>
        <taxon>Tracheophyta</taxon>
        <taxon>Spermatophyta</taxon>
        <taxon>Magnoliopsida</taxon>
        <taxon>eudicotyledons</taxon>
        <taxon>Gunneridae</taxon>
        <taxon>Pentapetalae</taxon>
        <taxon>rosids</taxon>
        <taxon>fabids</taxon>
        <taxon>Fabales</taxon>
        <taxon>Fabaceae</taxon>
        <taxon>Papilionoideae</taxon>
        <taxon>50 kb inversion clade</taxon>
        <taxon>genistoids sensu lato</taxon>
        <taxon>core genistoids</taxon>
        <taxon>Genisteae</taxon>
        <taxon>Lupinus</taxon>
    </lineage>
</organism>
<keyword evidence="2" id="KW-1185">Reference proteome</keyword>